<dbReference type="RefSeq" id="WP_110131245.1">
    <property type="nucleotide sequence ID" value="NZ_QHJQ01000006.1"/>
</dbReference>
<dbReference type="SUPFAM" id="SSF46785">
    <property type="entry name" value="Winged helix' DNA-binding domain"/>
    <property type="match status" value="1"/>
</dbReference>
<dbReference type="InterPro" id="IPR036388">
    <property type="entry name" value="WH-like_DNA-bd_sf"/>
</dbReference>
<dbReference type="AlphaFoldDB" id="A0A317ZJD8"/>
<dbReference type="InterPro" id="IPR011991">
    <property type="entry name" value="ArsR-like_HTH"/>
</dbReference>
<dbReference type="EMBL" id="QHJQ01000006">
    <property type="protein sequence ID" value="PXA03889.1"/>
    <property type="molecule type" value="Genomic_DNA"/>
</dbReference>
<dbReference type="InterPro" id="IPR036390">
    <property type="entry name" value="WH_DNA-bd_sf"/>
</dbReference>
<name>A0A317ZJD8_9BACT</name>
<comment type="caution">
    <text evidence="1">The sequence shown here is derived from an EMBL/GenBank/DDBJ whole genome shotgun (WGS) entry which is preliminary data.</text>
</comment>
<proteinExistence type="predicted"/>
<sequence>MQRVQSSSRKVSRRRSQSEERIITEVGLILARGIIACRHERPEPKAVRKADATGAPESVQSLLRQNAGQPLTCSAIARSLGVSNSTARNQLKPLLKTGIVTRHGRGPATTYVSAINK</sequence>
<dbReference type="Pfam" id="PF12840">
    <property type="entry name" value="HTH_20"/>
    <property type="match status" value="1"/>
</dbReference>
<reference evidence="1 2" key="1">
    <citation type="submission" date="2018-05" db="EMBL/GenBank/DDBJ databases">
        <title>Coraliomargarita sinensis sp. nov., isolated from a marine solar saltern.</title>
        <authorList>
            <person name="Zhou L.Y."/>
        </authorList>
    </citation>
    <scope>NUCLEOTIDE SEQUENCE [LARGE SCALE GENOMIC DNA]</scope>
    <source>
        <strain evidence="1 2">WN38</strain>
    </source>
</reference>
<organism evidence="1 2">
    <name type="scientific">Coraliomargarita sinensis</name>
    <dbReference type="NCBI Taxonomy" id="2174842"/>
    <lineage>
        <taxon>Bacteria</taxon>
        <taxon>Pseudomonadati</taxon>
        <taxon>Verrucomicrobiota</taxon>
        <taxon>Opitutia</taxon>
        <taxon>Puniceicoccales</taxon>
        <taxon>Coraliomargaritaceae</taxon>
        <taxon>Coraliomargarita</taxon>
    </lineage>
</organism>
<dbReference type="InParanoid" id="A0A317ZJD8"/>
<evidence type="ECO:0000313" key="2">
    <source>
        <dbReference type="Proteomes" id="UP000247099"/>
    </source>
</evidence>
<dbReference type="CDD" id="cd00090">
    <property type="entry name" value="HTH_ARSR"/>
    <property type="match status" value="1"/>
</dbReference>
<keyword evidence="2" id="KW-1185">Reference proteome</keyword>
<dbReference type="Gene3D" id="1.10.10.10">
    <property type="entry name" value="Winged helix-like DNA-binding domain superfamily/Winged helix DNA-binding domain"/>
    <property type="match status" value="1"/>
</dbReference>
<evidence type="ECO:0000313" key="1">
    <source>
        <dbReference type="EMBL" id="PXA03889.1"/>
    </source>
</evidence>
<protein>
    <submittedName>
        <fullName evidence="1">Uncharacterized protein</fullName>
    </submittedName>
</protein>
<dbReference type="Proteomes" id="UP000247099">
    <property type="component" value="Unassembled WGS sequence"/>
</dbReference>
<accession>A0A317ZJD8</accession>
<dbReference type="GO" id="GO:0006355">
    <property type="term" value="P:regulation of DNA-templated transcription"/>
    <property type="evidence" value="ECO:0007669"/>
    <property type="project" value="UniProtKB-ARBA"/>
</dbReference>
<gene>
    <name evidence="1" type="ORF">DDZ13_09625</name>
</gene>